<organism evidence="1 2">
    <name type="scientific">Stereocaulon virgatum</name>
    <dbReference type="NCBI Taxonomy" id="373712"/>
    <lineage>
        <taxon>Eukaryota</taxon>
        <taxon>Fungi</taxon>
        <taxon>Dikarya</taxon>
        <taxon>Ascomycota</taxon>
        <taxon>Pezizomycotina</taxon>
        <taxon>Lecanoromycetes</taxon>
        <taxon>OSLEUM clade</taxon>
        <taxon>Lecanoromycetidae</taxon>
        <taxon>Lecanorales</taxon>
        <taxon>Lecanorineae</taxon>
        <taxon>Stereocaulaceae</taxon>
        <taxon>Stereocaulon</taxon>
    </lineage>
</organism>
<protein>
    <submittedName>
        <fullName evidence="1">Uncharacterized protein</fullName>
    </submittedName>
</protein>
<accession>A0ABR3ZVE5</accession>
<dbReference type="EMBL" id="JBEFKJ010000062">
    <property type="protein sequence ID" value="KAL2036591.1"/>
    <property type="molecule type" value="Genomic_DNA"/>
</dbReference>
<evidence type="ECO:0000313" key="2">
    <source>
        <dbReference type="Proteomes" id="UP001590950"/>
    </source>
</evidence>
<keyword evidence="2" id="KW-1185">Reference proteome</keyword>
<reference evidence="1 2" key="1">
    <citation type="submission" date="2024-09" db="EMBL/GenBank/DDBJ databases">
        <title>Rethinking Asexuality: The Enigmatic Case of Functional Sexual Genes in Lepraria (Stereocaulaceae).</title>
        <authorList>
            <person name="Doellman M."/>
            <person name="Sun Y."/>
            <person name="Barcenas-Pena A."/>
            <person name="Lumbsch H.T."/>
            <person name="Grewe F."/>
        </authorList>
    </citation>
    <scope>NUCLEOTIDE SEQUENCE [LARGE SCALE GENOMIC DNA]</scope>
    <source>
        <strain evidence="1 2">Mercado 3170</strain>
    </source>
</reference>
<name>A0ABR3ZVE5_9LECA</name>
<comment type="caution">
    <text evidence="1">The sequence shown here is derived from an EMBL/GenBank/DDBJ whole genome shotgun (WGS) entry which is preliminary data.</text>
</comment>
<dbReference type="Proteomes" id="UP001590950">
    <property type="component" value="Unassembled WGS sequence"/>
</dbReference>
<gene>
    <name evidence="1" type="ORF">N7G274_010687</name>
</gene>
<proteinExistence type="predicted"/>
<sequence length="122" mass="12724">MTISTSKNCSMALRNTLAALYKANGKEVIIILPTLANGSKYIYQIDQGLSDADIGDEATASPSSSQIKLQALVPQQMAFSVGKIGTIIFDRSSLTPASSEHETSSTIAVTGAKTGADLPNCT</sequence>
<evidence type="ECO:0000313" key="1">
    <source>
        <dbReference type="EMBL" id="KAL2036591.1"/>
    </source>
</evidence>